<name>A0A2A6BYF5_PRIPA</name>
<dbReference type="EnsemblMetazoa" id="PPA38668.1">
    <property type="protein sequence ID" value="PPA38668.1"/>
    <property type="gene ID" value="WBGene00277037"/>
</dbReference>
<evidence type="ECO:0000313" key="1">
    <source>
        <dbReference type="EnsemblMetazoa" id="PPA38668.1"/>
    </source>
</evidence>
<dbReference type="Proteomes" id="UP000005239">
    <property type="component" value="Unassembled WGS sequence"/>
</dbReference>
<sequence>MATRVPPPELDGDNAFAKDSFDLLIGCINYVTRLNILLSCLSCLDPEPPPIPPSRPSSTPSSFTCHMTLNFEMITSSDAKMNDAHSLLSMMTRCPDVPTLFSLTLITTSFSSGSAMSIVCHRISLIYCPIHIQSLILMNSYSTFLI</sequence>
<accession>A0A8R1URF5</accession>
<dbReference type="AlphaFoldDB" id="A0A2A6BYF5"/>
<reference evidence="2" key="1">
    <citation type="journal article" date="2008" name="Nat. Genet.">
        <title>The Pristionchus pacificus genome provides a unique perspective on nematode lifestyle and parasitism.</title>
        <authorList>
            <person name="Dieterich C."/>
            <person name="Clifton S.W."/>
            <person name="Schuster L.N."/>
            <person name="Chinwalla A."/>
            <person name="Delehaunty K."/>
            <person name="Dinkelacker I."/>
            <person name="Fulton L."/>
            <person name="Fulton R."/>
            <person name="Godfrey J."/>
            <person name="Minx P."/>
            <person name="Mitreva M."/>
            <person name="Roeseler W."/>
            <person name="Tian H."/>
            <person name="Witte H."/>
            <person name="Yang S.P."/>
            <person name="Wilson R.K."/>
            <person name="Sommer R.J."/>
        </authorList>
    </citation>
    <scope>NUCLEOTIDE SEQUENCE [LARGE SCALE GENOMIC DNA]</scope>
    <source>
        <strain evidence="2">PS312</strain>
    </source>
</reference>
<reference evidence="1" key="2">
    <citation type="submission" date="2022-06" db="UniProtKB">
        <authorList>
            <consortium name="EnsemblMetazoa"/>
        </authorList>
    </citation>
    <scope>IDENTIFICATION</scope>
    <source>
        <strain evidence="1">PS312</strain>
    </source>
</reference>
<accession>A0A2A6BYF5</accession>
<proteinExistence type="predicted"/>
<evidence type="ECO:0000313" key="2">
    <source>
        <dbReference type="Proteomes" id="UP000005239"/>
    </source>
</evidence>
<protein>
    <submittedName>
        <fullName evidence="1">Uncharacterized protein</fullName>
    </submittedName>
</protein>
<keyword evidence="2" id="KW-1185">Reference proteome</keyword>
<organism evidence="1 2">
    <name type="scientific">Pristionchus pacificus</name>
    <name type="common">Parasitic nematode worm</name>
    <dbReference type="NCBI Taxonomy" id="54126"/>
    <lineage>
        <taxon>Eukaryota</taxon>
        <taxon>Metazoa</taxon>
        <taxon>Ecdysozoa</taxon>
        <taxon>Nematoda</taxon>
        <taxon>Chromadorea</taxon>
        <taxon>Rhabditida</taxon>
        <taxon>Rhabditina</taxon>
        <taxon>Diplogasteromorpha</taxon>
        <taxon>Diplogasteroidea</taxon>
        <taxon>Neodiplogasteridae</taxon>
        <taxon>Pristionchus</taxon>
    </lineage>
</organism>
<gene>
    <name evidence="1" type="primary">WBGene00277037</name>
</gene>